<feature type="non-terminal residue" evidence="1">
    <location>
        <position position="1"/>
    </location>
</feature>
<dbReference type="EMBL" id="BARS01002745">
    <property type="protein sequence ID" value="GAF72168.1"/>
    <property type="molecule type" value="Genomic_DNA"/>
</dbReference>
<comment type="caution">
    <text evidence="1">The sequence shown here is derived from an EMBL/GenBank/DDBJ whole genome shotgun (WGS) entry which is preliminary data.</text>
</comment>
<protein>
    <recommendedName>
        <fullName evidence="2">Phage portal protein</fullName>
    </recommendedName>
</protein>
<dbReference type="Pfam" id="PF06074">
    <property type="entry name" value="Portal_Mu"/>
    <property type="match status" value="1"/>
</dbReference>
<evidence type="ECO:0000313" key="1">
    <source>
        <dbReference type="EMBL" id="GAF72168.1"/>
    </source>
</evidence>
<organism evidence="1">
    <name type="scientific">marine sediment metagenome</name>
    <dbReference type="NCBI Taxonomy" id="412755"/>
    <lineage>
        <taxon>unclassified sequences</taxon>
        <taxon>metagenomes</taxon>
        <taxon>ecological metagenomes</taxon>
    </lineage>
</organism>
<gene>
    <name evidence="1" type="ORF">S01H1_05265</name>
</gene>
<dbReference type="InterPro" id="IPR009279">
    <property type="entry name" value="Portal_Mu"/>
</dbReference>
<sequence length="371" mass="41302">ASIIFAIVSIITSATTHVDSDPSGNEAAEFVYSNLHDMSQSWQSFISSVCSMFQYGWEYNEICWKKRSGRDADPPSQYNDGRIGIRKLPERGQNTLLNWEFDETGGIQGMWQTNPKTFKPTFIPIQKALLFRTQERKGNPEGQSLLAPAYTSYYRLDHIKTFEGVGIERDLGGTAMMKVPIDVFTDSDKSDVLQQCKNLVANARNDEMSGIVTPYDQDNPLAYEFTLLSSPGTRQYDTTEIINRYKNEIASVVLADFINLGHETFGSFALGKSKKDIFEIAILGFLNNIASVLNAYLVPRILALNPEFSGLKEYPVISLGIAKVPSLQDLARILTALAKAQVNFTTSPDTVNRVLEEAGLPPLVNEEEEAD</sequence>
<proteinExistence type="predicted"/>
<dbReference type="AlphaFoldDB" id="X0RTQ4"/>
<name>X0RTQ4_9ZZZZ</name>
<evidence type="ECO:0008006" key="2">
    <source>
        <dbReference type="Google" id="ProtNLM"/>
    </source>
</evidence>
<accession>X0RTQ4</accession>
<reference evidence="1" key="1">
    <citation type="journal article" date="2014" name="Front. Microbiol.">
        <title>High frequency of phylogenetically diverse reductive dehalogenase-homologous genes in deep subseafloor sedimentary metagenomes.</title>
        <authorList>
            <person name="Kawai M."/>
            <person name="Futagami T."/>
            <person name="Toyoda A."/>
            <person name="Takaki Y."/>
            <person name="Nishi S."/>
            <person name="Hori S."/>
            <person name="Arai W."/>
            <person name="Tsubouchi T."/>
            <person name="Morono Y."/>
            <person name="Uchiyama I."/>
            <person name="Ito T."/>
            <person name="Fujiyama A."/>
            <person name="Inagaki F."/>
            <person name="Takami H."/>
        </authorList>
    </citation>
    <scope>NUCLEOTIDE SEQUENCE</scope>
    <source>
        <strain evidence="1">Expedition CK06-06</strain>
    </source>
</reference>